<sequence length="251" mass="24888">MSRLIAAELLKLRTTRVVPGLLVASVALSVLMAALIVLLSSTSDIGGGTGGRLVLSSGGIVAGILALLLGIVTTAGEYRHGTILPTLLTNPDRLRVTVAQIVANTLAGAVLGLASVVGTAAVSFPLLASRDVAVALSAAQVTGIFVGGVCFAALSGTLGAAFGGLIRNQVVAVSAALLVLFVVEPLVTSLVDGYQRYSLTGLRVAISGGAAESAGAASGGLPPAWLAALLWTGYALALAVAAAAVGRRRDI</sequence>
<feature type="transmembrane region" description="Helical" evidence="1">
    <location>
        <begin position="53"/>
        <end position="75"/>
    </location>
</feature>
<protein>
    <submittedName>
        <fullName evidence="2">ABC transporter permease</fullName>
    </submittedName>
</protein>
<keyword evidence="3" id="KW-1185">Reference proteome</keyword>
<feature type="transmembrane region" description="Helical" evidence="1">
    <location>
        <begin position="170"/>
        <end position="191"/>
    </location>
</feature>
<dbReference type="RefSeq" id="WP_173033227.1">
    <property type="nucleotide sequence ID" value="NZ_AP022870.1"/>
</dbReference>
<keyword evidence="1" id="KW-0472">Membrane</keyword>
<feature type="transmembrane region" description="Helical" evidence="1">
    <location>
        <begin position="21"/>
        <end position="41"/>
    </location>
</feature>
<reference evidence="2 3" key="2">
    <citation type="submission" date="2020-03" db="EMBL/GenBank/DDBJ databases">
        <authorList>
            <person name="Ichikawa N."/>
            <person name="Kimura A."/>
            <person name="Kitahashi Y."/>
            <person name="Uohara A."/>
        </authorList>
    </citation>
    <scope>NUCLEOTIDE SEQUENCE [LARGE SCALE GENOMIC DNA]</scope>
    <source>
        <strain evidence="2 3">NBRC 107702</strain>
    </source>
</reference>
<evidence type="ECO:0000313" key="3">
    <source>
        <dbReference type="Proteomes" id="UP000502508"/>
    </source>
</evidence>
<evidence type="ECO:0000313" key="2">
    <source>
        <dbReference type="EMBL" id="BCB73990.1"/>
    </source>
</evidence>
<name>A0A6F8XJJ9_9ACTN</name>
<gene>
    <name evidence="2" type="ORF">Pflav_004000</name>
</gene>
<evidence type="ECO:0000256" key="1">
    <source>
        <dbReference type="SAM" id="Phobius"/>
    </source>
</evidence>
<dbReference type="AlphaFoldDB" id="A0A6F8XJJ9"/>
<accession>A0A6F8XJJ9</accession>
<dbReference type="KEGG" id="pfla:Pflav_004000"/>
<dbReference type="Proteomes" id="UP000502508">
    <property type="component" value="Chromosome"/>
</dbReference>
<keyword evidence="1" id="KW-1133">Transmembrane helix</keyword>
<dbReference type="EMBL" id="AP022870">
    <property type="protein sequence ID" value="BCB73990.1"/>
    <property type="molecule type" value="Genomic_DNA"/>
</dbReference>
<feature type="transmembrane region" description="Helical" evidence="1">
    <location>
        <begin position="224"/>
        <end position="245"/>
    </location>
</feature>
<keyword evidence="1" id="KW-0812">Transmembrane</keyword>
<feature type="transmembrane region" description="Helical" evidence="1">
    <location>
        <begin position="144"/>
        <end position="163"/>
    </location>
</feature>
<feature type="transmembrane region" description="Helical" evidence="1">
    <location>
        <begin position="96"/>
        <end position="124"/>
    </location>
</feature>
<proteinExistence type="predicted"/>
<reference evidence="2 3" key="1">
    <citation type="submission" date="2020-03" db="EMBL/GenBank/DDBJ databases">
        <title>Whole genome shotgun sequence of Phytohabitans flavus NBRC 107702.</title>
        <authorList>
            <person name="Komaki H."/>
            <person name="Tamura T."/>
        </authorList>
    </citation>
    <scope>NUCLEOTIDE SEQUENCE [LARGE SCALE GENOMIC DNA]</scope>
    <source>
        <strain evidence="2 3">NBRC 107702</strain>
    </source>
</reference>
<organism evidence="2 3">
    <name type="scientific">Phytohabitans flavus</name>
    <dbReference type="NCBI Taxonomy" id="1076124"/>
    <lineage>
        <taxon>Bacteria</taxon>
        <taxon>Bacillati</taxon>
        <taxon>Actinomycetota</taxon>
        <taxon>Actinomycetes</taxon>
        <taxon>Micromonosporales</taxon>
        <taxon>Micromonosporaceae</taxon>
    </lineage>
</organism>